<keyword evidence="3" id="KW-1133">Transmembrane helix</keyword>
<proteinExistence type="predicted"/>
<feature type="transmembrane region" description="Helical" evidence="3">
    <location>
        <begin position="26"/>
        <end position="48"/>
    </location>
</feature>
<dbReference type="InterPro" id="IPR045974">
    <property type="entry name" value="DUF5930"/>
</dbReference>
<gene>
    <name evidence="6" type="ORF">GSH16_10005</name>
</gene>
<feature type="coiled-coil region" evidence="2">
    <location>
        <begin position="176"/>
        <end position="210"/>
    </location>
</feature>
<evidence type="ECO:0000259" key="5">
    <source>
        <dbReference type="Pfam" id="PF19353"/>
    </source>
</evidence>
<accession>A0A6B0TXP1</accession>
<evidence type="ECO:0000313" key="6">
    <source>
        <dbReference type="EMBL" id="MXU65783.1"/>
    </source>
</evidence>
<dbReference type="CDD" id="cd12797">
    <property type="entry name" value="M23_peptidase"/>
    <property type="match status" value="1"/>
</dbReference>
<dbReference type="InterPro" id="IPR016047">
    <property type="entry name" value="M23ase_b-sheet_dom"/>
</dbReference>
<keyword evidence="7" id="KW-1185">Reference proteome</keyword>
<keyword evidence="1" id="KW-0732">Signal</keyword>
<evidence type="ECO:0000256" key="2">
    <source>
        <dbReference type="SAM" id="Coils"/>
    </source>
</evidence>
<dbReference type="Proteomes" id="UP000436016">
    <property type="component" value="Unassembled WGS sequence"/>
</dbReference>
<dbReference type="InterPro" id="IPR011055">
    <property type="entry name" value="Dup_hybrid_motif"/>
</dbReference>
<evidence type="ECO:0000313" key="7">
    <source>
        <dbReference type="Proteomes" id="UP000436016"/>
    </source>
</evidence>
<reference evidence="6 7" key="1">
    <citation type="submission" date="2019-12" db="EMBL/GenBank/DDBJ databases">
        <title>Strain KN286 was isolated from seawater, which was collected from Caroline Seamount in the tropical western Pacific.</title>
        <authorList>
            <person name="Wang Q."/>
        </authorList>
    </citation>
    <scope>NUCLEOTIDE SEQUENCE [LARGE SCALE GENOMIC DNA]</scope>
    <source>
        <strain evidence="6 7">KN286</strain>
    </source>
</reference>
<dbReference type="AlphaFoldDB" id="A0A6B0TXP1"/>
<dbReference type="RefSeq" id="WP_160854571.1">
    <property type="nucleotide sequence ID" value="NZ_WUWG01000003.1"/>
</dbReference>
<dbReference type="PANTHER" id="PTHR21666:SF289">
    <property type="entry name" value="L-ALA--D-GLU ENDOPEPTIDASE"/>
    <property type="match status" value="1"/>
</dbReference>
<dbReference type="GO" id="GO:0004222">
    <property type="term" value="F:metalloendopeptidase activity"/>
    <property type="evidence" value="ECO:0007669"/>
    <property type="project" value="TreeGrafter"/>
</dbReference>
<keyword evidence="3" id="KW-0812">Transmembrane</keyword>
<dbReference type="Pfam" id="PF19353">
    <property type="entry name" value="DUF5930"/>
    <property type="match status" value="1"/>
</dbReference>
<dbReference type="EMBL" id="WUWG01000003">
    <property type="protein sequence ID" value="MXU65783.1"/>
    <property type="molecule type" value="Genomic_DNA"/>
</dbReference>
<keyword evidence="2" id="KW-0175">Coiled coil</keyword>
<dbReference type="FunFam" id="2.70.70.10:FF:000006">
    <property type="entry name" value="M23 family peptidase"/>
    <property type="match status" value="1"/>
</dbReference>
<evidence type="ECO:0000259" key="4">
    <source>
        <dbReference type="Pfam" id="PF01551"/>
    </source>
</evidence>
<feature type="domain" description="DUF5930" evidence="5">
    <location>
        <begin position="1"/>
        <end position="322"/>
    </location>
</feature>
<comment type="caution">
    <text evidence="6">The sequence shown here is derived from an EMBL/GenBank/DDBJ whole genome shotgun (WGS) entry which is preliminary data.</text>
</comment>
<keyword evidence="3" id="KW-0472">Membrane</keyword>
<sequence length="445" mass="49160">MLPELRVFIQTDTETKYVHLGAWQQAGLWVGGVALVSWTFIATAMVLINNLEADTQVAQAEALANAYELRLDELGDERDSRALEASNALNRFYMALGKISDQQSELLKAVEKQQELETALTLMRDNLQAALTARDEATKQNDTLIAQLQMVSGDLSSRAGAEDDLADTLQAISIALEEAVRVRDETRLEKVALQDQITDLERRLMLSDERQVRMLSKLEMAIQNEFEPLSAMFEEAGFEVEKLVSQVSSSYSGTGGPVTLARLSTKGTPDPAAMHLNENGTVERPDTLRRFENLMEDLGTVSMMQLAANKVPFTMPVKTRHRFTSGYGYRRDPITGGSRLHKGQDFAAGHGTDIFATADGEVIYAGWQSGYGKIVKIRHGFGFETFYAHLSNIRVKKGQTVSRGDHIGDMGSTGRSTGTHLHYEVHVAGKAVDPNTYLKAARHVH</sequence>
<dbReference type="InterPro" id="IPR050570">
    <property type="entry name" value="Cell_wall_metabolism_enzyme"/>
</dbReference>
<evidence type="ECO:0000256" key="1">
    <source>
        <dbReference type="ARBA" id="ARBA00022729"/>
    </source>
</evidence>
<feature type="domain" description="M23ase beta-sheet core" evidence="4">
    <location>
        <begin position="340"/>
        <end position="434"/>
    </location>
</feature>
<evidence type="ECO:0000256" key="3">
    <source>
        <dbReference type="SAM" id="Phobius"/>
    </source>
</evidence>
<protein>
    <submittedName>
        <fullName evidence="6">Peptidoglycan DD-metalloendopeptidase family protein</fullName>
    </submittedName>
</protein>
<organism evidence="6 7">
    <name type="scientific">Oceanomicrobium pacificus</name>
    <dbReference type="NCBI Taxonomy" id="2692916"/>
    <lineage>
        <taxon>Bacteria</taxon>
        <taxon>Pseudomonadati</taxon>
        <taxon>Pseudomonadota</taxon>
        <taxon>Alphaproteobacteria</taxon>
        <taxon>Rhodobacterales</taxon>
        <taxon>Paracoccaceae</taxon>
        <taxon>Oceanomicrobium</taxon>
    </lineage>
</organism>
<dbReference type="Gene3D" id="2.70.70.10">
    <property type="entry name" value="Glucose Permease (Domain IIA)"/>
    <property type="match status" value="1"/>
</dbReference>
<dbReference type="SUPFAM" id="SSF51261">
    <property type="entry name" value="Duplicated hybrid motif"/>
    <property type="match status" value="1"/>
</dbReference>
<dbReference type="Pfam" id="PF01551">
    <property type="entry name" value="Peptidase_M23"/>
    <property type="match status" value="1"/>
</dbReference>
<dbReference type="PANTHER" id="PTHR21666">
    <property type="entry name" value="PEPTIDASE-RELATED"/>
    <property type="match status" value="1"/>
</dbReference>
<name>A0A6B0TXP1_9RHOB</name>